<dbReference type="Gene3D" id="3.40.1550.20">
    <property type="entry name" value="Transcriptional regulator MraZ domain"/>
    <property type="match status" value="1"/>
</dbReference>
<evidence type="ECO:0000256" key="7">
    <source>
        <dbReference type="HAMAP-Rule" id="MF_01008"/>
    </source>
</evidence>
<dbReference type="GO" id="GO:0051301">
    <property type="term" value="P:cell division"/>
    <property type="evidence" value="ECO:0007669"/>
    <property type="project" value="UniProtKB-KW"/>
</dbReference>
<dbReference type="SUPFAM" id="SSF89447">
    <property type="entry name" value="AbrB/MazE/MraZ-like"/>
    <property type="match status" value="1"/>
</dbReference>
<proteinExistence type="inferred from homology"/>
<evidence type="ECO:0000256" key="4">
    <source>
        <dbReference type="ARBA" id="ARBA00023015"/>
    </source>
</evidence>
<keyword evidence="4 7" id="KW-0805">Transcription regulation</keyword>
<keyword evidence="10" id="KW-1185">Reference proteome</keyword>
<protein>
    <recommendedName>
        <fullName evidence="1 7">Transcriptional regulator MraZ</fullName>
    </recommendedName>
</protein>
<keyword evidence="6 7" id="KW-0804">Transcription</keyword>
<organism evidence="9 10">
    <name type="scientific">Mangrovicoccus algicola</name>
    <dbReference type="NCBI Taxonomy" id="2771008"/>
    <lineage>
        <taxon>Bacteria</taxon>
        <taxon>Pseudomonadati</taxon>
        <taxon>Pseudomonadota</taxon>
        <taxon>Alphaproteobacteria</taxon>
        <taxon>Rhodobacterales</taxon>
        <taxon>Paracoccaceae</taxon>
        <taxon>Mangrovicoccus</taxon>
    </lineage>
</organism>
<keyword evidence="3" id="KW-0677">Repeat</keyword>
<dbReference type="GO" id="GO:0005737">
    <property type="term" value="C:cytoplasm"/>
    <property type="evidence" value="ECO:0007669"/>
    <property type="project" value="UniProtKB-UniRule"/>
</dbReference>
<dbReference type="InterPro" id="IPR037914">
    <property type="entry name" value="SpoVT-AbrB_sf"/>
</dbReference>
<dbReference type="InterPro" id="IPR020603">
    <property type="entry name" value="MraZ_dom"/>
</dbReference>
<dbReference type="PANTHER" id="PTHR34701:SF1">
    <property type="entry name" value="TRANSCRIPTIONAL REGULATOR MRAZ"/>
    <property type="match status" value="1"/>
</dbReference>
<evidence type="ECO:0000313" key="9">
    <source>
        <dbReference type="EMBL" id="MBE3639127.1"/>
    </source>
</evidence>
<comment type="caution">
    <text evidence="9">The sequence shown here is derived from an EMBL/GenBank/DDBJ whole genome shotgun (WGS) entry which is preliminary data.</text>
</comment>
<gene>
    <name evidence="7" type="primary">mraZ</name>
    <name evidence="9" type="ORF">ICN82_13050</name>
</gene>
<dbReference type="SMART" id="SM00966">
    <property type="entry name" value="SpoVT_AbrB"/>
    <property type="match status" value="2"/>
</dbReference>
<dbReference type="GO" id="GO:0009295">
    <property type="term" value="C:nucleoid"/>
    <property type="evidence" value="ECO:0007669"/>
    <property type="project" value="UniProtKB-SubCell"/>
</dbReference>
<dbReference type="GO" id="GO:0000976">
    <property type="term" value="F:transcription cis-regulatory region binding"/>
    <property type="evidence" value="ECO:0007669"/>
    <property type="project" value="TreeGrafter"/>
</dbReference>
<dbReference type="GO" id="GO:2000143">
    <property type="term" value="P:negative regulation of DNA-templated transcription initiation"/>
    <property type="evidence" value="ECO:0007669"/>
    <property type="project" value="TreeGrafter"/>
</dbReference>
<evidence type="ECO:0000313" key="10">
    <source>
        <dbReference type="Proteomes" id="UP000609121"/>
    </source>
</evidence>
<evidence type="ECO:0000256" key="6">
    <source>
        <dbReference type="ARBA" id="ARBA00023163"/>
    </source>
</evidence>
<dbReference type="GO" id="GO:0003700">
    <property type="term" value="F:DNA-binding transcription factor activity"/>
    <property type="evidence" value="ECO:0007669"/>
    <property type="project" value="UniProtKB-UniRule"/>
</dbReference>
<keyword evidence="9" id="KW-0132">Cell division</keyword>
<name>A0A8J6YWY6_9RHOB</name>
<evidence type="ECO:0000259" key="8">
    <source>
        <dbReference type="PROSITE" id="PS51740"/>
    </source>
</evidence>
<feature type="domain" description="SpoVT-AbrB" evidence="8">
    <location>
        <begin position="91"/>
        <end position="136"/>
    </location>
</feature>
<dbReference type="InterPro" id="IPR035642">
    <property type="entry name" value="MraZ_N"/>
</dbReference>
<dbReference type="PANTHER" id="PTHR34701">
    <property type="entry name" value="TRANSCRIPTIONAL REGULATOR MRAZ"/>
    <property type="match status" value="1"/>
</dbReference>
<dbReference type="InterPro" id="IPR003444">
    <property type="entry name" value="MraZ"/>
</dbReference>
<comment type="similarity">
    <text evidence="7">Belongs to the MraZ family.</text>
</comment>
<evidence type="ECO:0000256" key="3">
    <source>
        <dbReference type="ARBA" id="ARBA00022737"/>
    </source>
</evidence>
<dbReference type="InterPro" id="IPR038619">
    <property type="entry name" value="MraZ_sf"/>
</dbReference>
<evidence type="ECO:0000256" key="1">
    <source>
        <dbReference type="ARBA" id="ARBA00013860"/>
    </source>
</evidence>
<dbReference type="InterPro" id="IPR035644">
    <property type="entry name" value="MraZ_C"/>
</dbReference>
<sequence length="166" mass="18545">MHCTFRGEIGQKIDAKGRVSIPAQFRKVLDDGDPDRETGEDPNLIIVYGDSRRAFLEGYSARAMAEVEAKIRAMKSSPKKRVLTRMFLTQTWETRVDSTGRIVLPKPLRTRLGLGETGELTFAGTGETFAIWNSVDYPAAIGEEDLAQIEGFEEDMDIADLLDMED</sequence>
<evidence type="ECO:0000256" key="2">
    <source>
        <dbReference type="ARBA" id="ARBA00022490"/>
    </source>
</evidence>
<evidence type="ECO:0000256" key="5">
    <source>
        <dbReference type="ARBA" id="ARBA00023125"/>
    </source>
</evidence>
<dbReference type="AlphaFoldDB" id="A0A8J6YWY6"/>
<dbReference type="CDD" id="cd16321">
    <property type="entry name" value="MraZ_C"/>
    <property type="match status" value="1"/>
</dbReference>
<keyword evidence="2 7" id="KW-0963">Cytoplasm</keyword>
<feature type="domain" description="SpoVT-AbrB" evidence="8">
    <location>
        <begin position="8"/>
        <end position="52"/>
    </location>
</feature>
<comment type="subunit">
    <text evidence="7">Forms oligomers.</text>
</comment>
<dbReference type="CDD" id="cd16320">
    <property type="entry name" value="MraZ_N"/>
    <property type="match status" value="1"/>
</dbReference>
<dbReference type="RefSeq" id="WP_193183474.1">
    <property type="nucleotide sequence ID" value="NZ_JACVXA010000039.1"/>
</dbReference>
<dbReference type="HAMAP" id="MF_01008">
    <property type="entry name" value="MraZ"/>
    <property type="match status" value="1"/>
</dbReference>
<dbReference type="Proteomes" id="UP000609121">
    <property type="component" value="Unassembled WGS sequence"/>
</dbReference>
<dbReference type="Pfam" id="PF02381">
    <property type="entry name" value="MraZ"/>
    <property type="match status" value="1"/>
</dbReference>
<comment type="subcellular location">
    <subcellularLocation>
        <location evidence="7">Cytoplasm</location>
        <location evidence="7">Nucleoid</location>
    </subcellularLocation>
</comment>
<dbReference type="InterPro" id="IPR007159">
    <property type="entry name" value="SpoVT-AbrB_dom"/>
</dbReference>
<accession>A0A8J6YWY6</accession>
<reference evidence="9" key="1">
    <citation type="submission" date="2020-09" db="EMBL/GenBank/DDBJ databases">
        <title>A novel bacterium of genus Mangrovicoccus, isolated from South China Sea.</title>
        <authorList>
            <person name="Huang H."/>
            <person name="Mo K."/>
            <person name="Hu Y."/>
        </authorList>
    </citation>
    <scope>NUCLEOTIDE SEQUENCE</scope>
    <source>
        <strain evidence="9">HB182678</strain>
    </source>
</reference>
<keyword evidence="5 7" id="KW-0238">DNA-binding</keyword>
<dbReference type="EMBL" id="JACVXA010000039">
    <property type="protein sequence ID" value="MBE3639127.1"/>
    <property type="molecule type" value="Genomic_DNA"/>
</dbReference>
<keyword evidence="9" id="KW-0131">Cell cycle</keyword>
<dbReference type="PROSITE" id="PS51740">
    <property type="entry name" value="SPOVT_ABRB"/>
    <property type="match status" value="2"/>
</dbReference>